<evidence type="ECO:0000313" key="1">
    <source>
        <dbReference type="EMBL" id="KAA6407277.1"/>
    </source>
</evidence>
<protein>
    <submittedName>
        <fullName evidence="2">Uncharacterized protein</fullName>
    </submittedName>
</protein>
<dbReference type="AlphaFoldDB" id="A0A1W5CSU4"/>
<evidence type="ECO:0000313" key="2">
    <source>
        <dbReference type="EMBL" id="SLM33815.1"/>
    </source>
</evidence>
<dbReference type="OrthoDB" id="4725400at2759"/>
<organism evidence="2 3">
    <name type="scientific">Lasallia pustulata</name>
    <dbReference type="NCBI Taxonomy" id="136370"/>
    <lineage>
        <taxon>Eukaryota</taxon>
        <taxon>Fungi</taxon>
        <taxon>Dikarya</taxon>
        <taxon>Ascomycota</taxon>
        <taxon>Pezizomycotina</taxon>
        <taxon>Lecanoromycetes</taxon>
        <taxon>OSLEUM clade</taxon>
        <taxon>Umbilicariomycetidae</taxon>
        <taxon>Umbilicariales</taxon>
        <taxon>Umbilicariaceae</taxon>
        <taxon>Lasallia</taxon>
    </lineage>
</organism>
<dbReference type="EMBL" id="VXIT01000018">
    <property type="protein sequence ID" value="KAA6407277.1"/>
    <property type="molecule type" value="Genomic_DNA"/>
</dbReference>
<reference evidence="1 4" key="3">
    <citation type="submission" date="2019-09" db="EMBL/GenBank/DDBJ databases">
        <title>The hologenome of the rock-dwelling lichen Lasallia pustulata.</title>
        <authorList>
            <person name="Greshake Tzovaras B."/>
            <person name="Segers F."/>
            <person name="Bicker A."/>
            <person name="Dal Grande F."/>
            <person name="Otte J."/>
            <person name="Hankeln T."/>
            <person name="Schmitt I."/>
            <person name="Ebersberger I."/>
        </authorList>
    </citation>
    <scope>NUCLEOTIDE SEQUENCE [LARGE SCALE GENOMIC DNA]</scope>
    <source>
        <strain evidence="1">A1-1</strain>
    </source>
</reference>
<accession>A0A1W5CSU4</accession>
<evidence type="ECO:0000313" key="3">
    <source>
        <dbReference type="Proteomes" id="UP000192927"/>
    </source>
</evidence>
<gene>
    <name evidence="1" type="ORF">FRX48_08825</name>
</gene>
<dbReference type="Proteomes" id="UP000324767">
    <property type="component" value="Unassembled WGS sequence"/>
</dbReference>
<evidence type="ECO:0000313" key="4">
    <source>
        <dbReference type="Proteomes" id="UP000324767"/>
    </source>
</evidence>
<proteinExistence type="predicted"/>
<sequence>MSSQEKEKDKFTFTDEEDRPYIAHSSASEFRVGDRVYLVGSNGSRDGPFLVASICSGQKCTLSFENGQAAKDGEEIKMAKLEAA</sequence>
<name>A0A1W5CSU4_9LECA</name>
<reference evidence="3" key="1">
    <citation type="submission" date="2017-03" db="EMBL/GenBank/DDBJ databases">
        <authorList>
            <person name="Sharma R."/>
            <person name="Thines M."/>
        </authorList>
    </citation>
    <scope>NUCLEOTIDE SEQUENCE [LARGE SCALE GENOMIC DNA]</scope>
</reference>
<dbReference type="Proteomes" id="UP000192927">
    <property type="component" value="Unassembled WGS sequence"/>
</dbReference>
<keyword evidence="3" id="KW-1185">Reference proteome</keyword>
<reference evidence="2" key="2">
    <citation type="submission" date="2017-03" db="EMBL/GenBank/DDBJ databases">
        <authorList>
            <person name="Afonso C.L."/>
            <person name="Miller P.J."/>
            <person name="Scott M.A."/>
            <person name="Spackman E."/>
            <person name="Goraichik I."/>
            <person name="Dimitrov K.M."/>
            <person name="Suarez D.L."/>
            <person name="Swayne D.E."/>
        </authorList>
    </citation>
    <scope>NUCLEOTIDE SEQUENCE [LARGE SCALE GENOMIC DNA]</scope>
</reference>
<dbReference type="EMBL" id="FWEW01000128">
    <property type="protein sequence ID" value="SLM33815.1"/>
    <property type="molecule type" value="Genomic_DNA"/>
</dbReference>